<dbReference type="InterPro" id="IPR004843">
    <property type="entry name" value="Calcineurin-like_PHP"/>
</dbReference>
<dbReference type="PROSITE" id="PS51257">
    <property type="entry name" value="PROKAR_LIPOPROTEIN"/>
    <property type="match status" value="1"/>
</dbReference>
<dbReference type="SUPFAM" id="SSF56300">
    <property type="entry name" value="Metallo-dependent phosphatases"/>
    <property type="match status" value="1"/>
</dbReference>
<keyword evidence="6" id="KW-1185">Reference proteome</keyword>
<dbReference type="InterPro" id="IPR051158">
    <property type="entry name" value="Metallophosphoesterase_sf"/>
</dbReference>
<dbReference type="AlphaFoldDB" id="A0A0J6WUL4"/>
<dbReference type="FunCoup" id="A0A0J6WUL4">
    <property type="interactions" value="162"/>
</dbReference>
<gene>
    <name evidence="5" type="ORF">AB840_09295</name>
</gene>
<accession>A0A0J6WUL4</accession>
<dbReference type="EMBL" id="LEKT01000029">
    <property type="protein sequence ID" value="KMO86224.1"/>
    <property type="molecule type" value="Genomic_DNA"/>
</dbReference>
<evidence type="ECO:0000256" key="3">
    <source>
        <dbReference type="SAM" id="Phobius"/>
    </source>
</evidence>
<reference evidence="5 6" key="1">
    <citation type="submission" date="2015-06" db="EMBL/GenBank/DDBJ databases">
        <title>Draft genome sequence of beer spoilage bacterium Megasphaera cerevisiae type strain 20462.</title>
        <authorList>
            <person name="Kutumbaka K."/>
            <person name="Pasmowitz J."/>
            <person name="Mategko J."/>
            <person name="Reyes D."/>
            <person name="Friedrich A."/>
            <person name="Han S."/>
            <person name="Martens-Habbena W."/>
            <person name="Neal-McKinney J."/>
            <person name="Janagama H.K."/>
            <person name="Nadala C."/>
            <person name="Samadpour M."/>
        </authorList>
    </citation>
    <scope>NUCLEOTIDE SEQUENCE [LARGE SCALE GENOMIC DNA]</scope>
    <source>
        <strain evidence="5 6">DSM 20462</strain>
    </source>
</reference>
<sequence>MKGMFLISLMISMSCIAVFSIALWNYMFRSSRKVLVACAAVSVTIIAAGELAYYSTAFPELENVFHPVLFYGSLAALSWLFMFFFAFPVLLIGAICCFFIRMLRPRHRPETKERKENTAAARTVTRRTFIKGTAAAIPLAAVTVSAGGTFAGESYLDTTYHRLAFPRLPDYLDGYKIGQLSDLHMGLFFSPRRLQESLDALAAAGVNRVEITGDLIDELSLLPACRQILQQNASRFPDGMDFCYGNHEYYRGFNQITAMLEETPVRIMRNSHIVVSTGRGNGMTGCTGKDDRPFYIAGTDYSFAKGDKEFSRQREAYVQKTLQGIPTDAFVVMLAHHSAFIDEAFRHNIPLTLCGHTHGAQVALIGPLVQAVGFKYLRGMFASGRCRGYVNRGTGHWLPLRVLCSREVSVFELKQKN</sequence>
<dbReference type="Proteomes" id="UP000036503">
    <property type="component" value="Unassembled WGS sequence"/>
</dbReference>
<feature type="transmembrane region" description="Helical" evidence="3">
    <location>
        <begin position="74"/>
        <end position="100"/>
    </location>
</feature>
<evidence type="ECO:0000313" key="5">
    <source>
        <dbReference type="EMBL" id="KMO86224.1"/>
    </source>
</evidence>
<protein>
    <submittedName>
        <fullName evidence="5">Tat (Twin-arginine translocation) pathway signal sequence</fullName>
    </submittedName>
</protein>
<dbReference type="Pfam" id="PF00149">
    <property type="entry name" value="Metallophos"/>
    <property type="match status" value="1"/>
</dbReference>
<name>A0A0J6WUL4_9FIRM</name>
<dbReference type="Gene3D" id="3.60.21.10">
    <property type="match status" value="1"/>
</dbReference>
<dbReference type="GO" id="GO:0046872">
    <property type="term" value="F:metal ion binding"/>
    <property type="evidence" value="ECO:0007669"/>
    <property type="project" value="UniProtKB-KW"/>
</dbReference>
<keyword evidence="1" id="KW-0479">Metal-binding</keyword>
<dbReference type="PANTHER" id="PTHR31302">
    <property type="entry name" value="TRANSMEMBRANE PROTEIN WITH METALLOPHOSPHOESTERASE DOMAIN-RELATED"/>
    <property type="match status" value="1"/>
</dbReference>
<keyword evidence="3" id="KW-1133">Transmembrane helix</keyword>
<organism evidence="5 6">
    <name type="scientific">Megasphaera cerevisiae DSM 20462</name>
    <dbReference type="NCBI Taxonomy" id="1122219"/>
    <lineage>
        <taxon>Bacteria</taxon>
        <taxon>Bacillati</taxon>
        <taxon>Bacillota</taxon>
        <taxon>Negativicutes</taxon>
        <taxon>Veillonellales</taxon>
        <taxon>Veillonellaceae</taxon>
        <taxon>Megasphaera</taxon>
    </lineage>
</organism>
<keyword evidence="3" id="KW-0812">Transmembrane</keyword>
<evidence type="ECO:0000313" key="6">
    <source>
        <dbReference type="Proteomes" id="UP000036503"/>
    </source>
</evidence>
<dbReference type="PANTHER" id="PTHR31302:SF31">
    <property type="entry name" value="PHOSPHODIESTERASE YAEI"/>
    <property type="match status" value="1"/>
</dbReference>
<proteinExistence type="predicted"/>
<dbReference type="InParanoid" id="A0A0J6WUL4"/>
<keyword evidence="3" id="KW-0472">Membrane</keyword>
<evidence type="ECO:0000256" key="2">
    <source>
        <dbReference type="ARBA" id="ARBA00022801"/>
    </source>
</evidence>
<dbReference type="GO" id="GO:0009245">
    <property type="term" value="P:lipid A biosynthetic process"/>
    <property type="evidence" value="ECO:0007669"/>
    <property type="project" value="TreeGrafter"/>
</dbReference>
<dbReference type="GO" id="GO:0016020">
    <property type="term" value="C:membrane"/>
    <property type="evidence" value="ECO:0007669"/>
    <property type="project" value="GOC"/>
</dbReference>
<feature type="domain" description="Calcineurin-like phosphoesterase" evidence="4">
    <location>
        <begin position="176"/>
        <end position="359"/>
    </location>
</feature>
<dbReference type="STRING" id="39029.BSR42_05215"/>
<comment type="caution">
    <text evidence="5">The sequence shown here is derived from an EMBL/GenBank/DDBJ whole genome shotgun (WGS) entry which is preliminary data.</text>
</comment>
<dbReference type="GO" id="GO:0008758">
    <property type="term" value="F:UDP-2,3-diacylglucosamine hydrolase activity"/>
    <property type="evidence" value="ECO:0007669"/>
    <property type="project" value="TreeGrafter"/>
</dbReference>
<evidence type="ECO:0000259" key="4">
    <source>
        <dbReference type="Pfam" id="PF00149"/>
    </source>
</evidence>
<feature type="transmembrane region" description="Helical" evidence="3">
    <location>
        <begin position="34"/>
        <end position="54"/>
    </location>
</feature>
<dbReference type="InterPro" id="IPR029052">
    <property type="entry name" value="Metallo-depent_PP-like"/>
</dbReference>
<feature type="transmembrane region" description="Helical" evidence="3">
    <location>
        <begin position="6"/>
        <end position="27"/>
    </location>
</feature>
<dbReference type="OrthoDB" id="9780884at2"/>
<dbReference type="PATRIC" id="fig|1122219.3.peg.1571"/>
<evidence type="ECO:0000256" key="1">
    <source>
        <dbReference type="ARBA" id="ARBA00022723"/>
    </source>
</evidence>
<keyword evidence="2" id="KW-0378">Hydrolase</keyword>